<reference evidence="1 2" key="1">
    <citation type="submission" date="2018-04" db="EMBL/GenBank/DDBJ databases">
        <title>Sphingobacterium sp. M46 Genome.</title>
        <authorList>
            <person name="Cheng J."/>
            <person name="Li Y."/>
        </authorList>
    </citation>
    <scope>NUCLEOTIDE SEQUENCE [LARGE SCALE GENOMIC DNA]</scope>
    <source>
        <strain evidence="1 2">M46</strain>
    </source>
</reference>
<proteinExistence type="predicted"/>
<name>A0A363NU76_9SPHI</name>
<dbReference type="EMBL" id="QCXX01000003">
    <property type="protein sequence ID" value="PUV24300.1"/>
    <property type="molecule type" value="Genomic_DNA"/>
</dbReference>
<dbReference type="InterPro" id="IPR046601">
    <property type="entry name" value="DUF6660"/>
</dbReference>
<protein>
    <submittedName>
        <fullName evidence="1">Uncharacterized protein</fullName>
    </submittedName>
</protein>
<gene>
    <name evidence="1" type="ORF">DCO56_13175</name>
</gene>
<accession>A0A363NU76</accession>
<keyword evidence="2" id="KW-1185">Reference proteome</keyword>
<evidence type="ECO:0000313" key="2">
    <source>
        <dbReference type="Proteomes" id="UP000250831"/>
    </source>
</evidence>
<dbReference type="Proteomes" id="UP000250831">
    <property type="component" value="Unassembled WGS sequence"/>
</dbReference>
<evidence type="ECO:0000313" key="1">
    <source>
        <dbReference type="EMBL" id="PUV24300.1"/>
    </source>
</evidence>
<dbReference type="RefSeq" id="WP_108634228.1">
    <property type="nucleotide sequence ID" value="NZ_DAMCKI010000010.1"/>
</dbReference>
<dbReference type="OrthoDB" id="997115at2"/>
<sequence>MRLAVIILITYILGLSFVPCSDANIRTEGAAMETQLNESHNHSEDTTDACSIFCYCNCCSGNITIFEYQLPKIAGIPISIYFDNRMPLLDTPILSNYFGTIWQPPKVDA</sequence>
<organism evidence="1 2">
    <name type="scientific">Sphingobacterium athyrii</name>
    <dbReference type="NCBI Taxonomy" id="2152717"/>
    <lineage>
        <taxon>Bacteria</taxon>
        <taxon>Pseudomonadati</taxon>
        <taxon>Bacteroidota</taxon>
        <taxon>Sphingobacteriia</taxon>
        <taxon>Sphingobacteriales</taxon>
        <taxon>Sphingobacteriaceae</taxon>
        <taxon>Sphingobacterium</taxon>
    </lineage>
</organism>
<dbReference type="Pfam" id="PF20365">
    <property type="entry name" value="DUF6660"/>
    <property type="match status" value="1"/>
</dbReference>
<comment type="caution">
    <text evidence="1">The sequence shown here is derived from an EMBL/GenBank/DDBJ whole genome shotgun (WGS) entry which is preliminary data.</text>
</comment>
<dbReference type="AlphaFoldDB" id="A0A363NU76"/>